<proteinExistence type="predicted"/>
<dbReference type="CTD" id="122481"/>
<dbReference type="Gene3D" id="3.40.50.300">
    <property type="entry name" value="P-loop containing nucleotide triphosphate hydrolases"/>
    <property type="match status" value="1"/>
</dbReference>
<keyword evidence="7" id="KW-1185">Reference proteome</keyword>
<evidence type="ECO:0000313" key="9">
    <source>
        <dbReference type="Xenbase" id="XB-GENE-953547"/>
    </source>
</evidence>
<dbReference type="InterPro" id="IPR000850">
    <property type="entry name" value="Adenylat/UMP-CMP_kin"/>
</dbReference>
<reference evidence="8" key="3">
    <citation type="submission" date="2025-04" db="UniProtKB">
        <authorList>
            <consortium name="RefSeq"/>
        </authorList>
    </citation>
    <scope>IDENTIFICATION</scope>
    <source>
        <strain evidence="8">Nigerian</strain>
        <tissue evidence="8">Liver and blood</tissue>
    </source>
</reference>
<dbReference type="Bgee" id="ENSXETG00000013950">
    <property type="expression patterns" value="Expressed in testis and 4 other cell types or tissues"/>
</dbReference>
<dbReference type="Proteomes" id="UP000008143">
    <property type="component" value="Chromosome 8"/>
</dbReference>
<keyword evidence="3 8" id="KW-0418">Kinase</keyword>
<evidence type="ECO:0000256" key="3">
    <source>
        <dbReference type="ARBA" id="ARBA00022777"/>
    </source>
</evidence>
<dbReference type="SUPFAM" id="SSF51735">
    <property type="entry name" value="NAD(P)-binding Rossmann-fold domains"/>
    <property type="match status" value="1"/>
</dbReference>
<evidence type="ECO:0000256" key="1">
    <source>
        <dbReference type="ARBA" id="ARBA00022679"/>
    </source>
</evidence>
<dbReference type="Gene3D" id="1.20.890.10">
    <property type="entry name" value="cAMP-dependent protein kinase regulatory subunit, dimerization-anchoring domain"/>
    <property type="match status" value="1"/>
</dbReference>
<evidence type="ECO:0000256" key="2">
    <source>
        <dbReference type="ARBA" id="ARBA00022741"/>
    </source>
</evidence>
<keyword evidence="2" id="KW-0547">Nucleotide-binding</keyword>
<keyword evidence="4" id="KW-0175">Coiled coil</keyword>
<evidence type="ECO:0000256" key="5">
    <source>
        <dbReference type="SAM" id="MobiDB-lite"/>
    </source>
</evidence>
<dbReference type="CDD" id="cd22967">
    <property type="entry name" value="DD_AK7"/>
    <property type="match status" value="1"/>
</dbReference>
<dbReference type="InterPro" id="IPR027417">
    <property type="entry name" value="P-loop_NTPase"/>
</dbReference>
<protein>
    <submittedName>
        <fullName evidence="6 8">Adenylate kinase 7</fullName>
    </submittedName>
</protein>
<dbReference type="Pfam" id="PF13207">
    <property type="entry name" value="AAA_17"/>
    <property type="match status" value="1"/>
</dbReference>
<dbReference type="GO" id="GO:0005737">
    <property type="term" value="C:cytoplasm"/>
    <property type="evidence" value="ECO:0000318"/>
    <property type="project" value="GO_Central"/>
</dbReference>
<feature type="coiled-coil region" evidence="4">
    <location>
        <begin position="610"/>
        <end position="662"/>
    </location>
</feature>
<dbReference type="SUPFAM" id="SSF52540">
    <property type="entry name" value="P-loop containing nucleoside triphosphate hydrolases"/>
    <property type="match status" value="1"/>
</dbReference>
<dbReference type="Reactome" id="R-XTR-499943">
    <property type="pathway name" value="Interconversion of nucleotide di- and triphosphates"/>
</dbReference>
<evidence type="ECO:0000256" key="4">
    <source>
        <dbReference type="SAM" id="Coils"/>
    </source>
</evidence>
<evidence type="ECO:0000313" key="8">
    <source>
        <dbReference type="RefSeq" id="XP_012823772.2"/>
    </source>
</evidence>
<name>A0A6I8RQ67_XENTR</name>
<sequence length="710" mass="81161">MAKAGEKTVRPKRIFINQIDSFTGKNISKYLSGCIVGATLEQPAEEAEEDDNKSVNEDTPSKPKEGLFQIVGTLSNPNGKKLNFPAETYTVSSREELLGRLLECDVIVYNITEDISQLDDASWAVSALHTEIDNFENPKMFILISTILTWARSKPIDPDDPDIPFTEDDYRRRKCHMNFKDHLAVEKLAIKLGKSNKGKFSTYVVASGLPYGAEEGILHTFFREAWLGETPALQVFGDGSNYIPLIHISDLAGVVQNIADQRPRTHYLVAVDDSVHTFEEIVKCISTNLGPGKIQKVPKENAFLKKYLKQLDIDYLLVNLRLEAVFLKENFNISWVTQTGLVENIELVIKEYKQTRGLLPIRICILGPPAVGKTTVAELICKHYKLHHIKIKDVITDAIEKLERLVKASEEEEEEEGEEPTENWQELLDSVKENMDQNGGRLDDTYVIKFMREKLKSMPCQNQGYVLDGYPKTYEQAKELFNVEEGEEEEESRGKAPPFDKTITPDFVFSLDASDDFLKNRVINLPENVVVGTHYAQDRFLRSLAMFRDLNTEDETVLNYFDEAEIHPLHIDVTKDDDPHYKDVVKQICKAVGEPRNYGLTPEELAEQELKASEQSLALEAERKAELERKEAEEAAEKVARWEEWNRRLDEVKRQEQELLEAQSVPLRNYLMKNVMPTLMQGLNECCKIRPHDPVDFLAEYIFRNNPQTE</sequence>
<dbReference type="Xenbase" id="XB-GENE-953547">
    <property type="gene designation" value="ak7"/>
</dbReference>
<dbReference type="PANTHER" id="PTHR23359">
    <property type="entry name" value="NUCLEOTIDE KINASE"/>
    <property type="match status" value="1"/>
</dbReference>
<feature type="region of interest" description="Disordered" evidence="5">
    <location>
        <begin position="43"/>
        <end position="64"/>
    </location>
</feature>
<dbReference type="InterPro" id="IPR047499">
    <property type="entry name" value="DD_AK7"/>
</dbReference>
<feature type="compositionally biased region" description="Basic and acidic residues" evidence="5">
    <location>
        <begin position="52"/>
        <end position="64"/>
    </location>
</feature>
<dbReference type="GeneID" id="496818"/>
<dbReference type="Ensembl" id="ENSXETT00000074289">
    <property type="protein sequence ID" value="ENSXETP00000087197"/>
    <property type="gene ID" value="ENSXETG00000013950"/>
</dbReference>
<dbReference type="RefSeq" id="XP_012823772.2">
    <property type="nucleotide sequence ID" value="XM_012968318.3"/>
</dbReference>
<dbReference type="GO" id="GO:0004017">
    <property type="term" value="F:AMP kinase activity"/>
    <property type="evidence" value="ECO:0000318"/>
    <property type="project" value="GO_Central"/>
</dbReference>
<reference evidence="6" key="2">
    <citation type="submission" date="2020-05" db="UniProtKB">
        <authorList>
            <consortium name="Ensembl"/>
        </authorList>
    </citation>
    <scope>IDENTIFICATION</scope>
</reference>
<dbReference type="Gene3D" id="3.40.50.720">
    <property type="entry name" value="NAD(P)-binding Rossmann-like Domain"/>
    <property type="match status" value="1"/>
</dbReference>
<dbReference type="GeneTree" id="ENSGT00390000015102"/>
<gene>
    <name evidence="6 8 9" type="primary">ak7</name>
</gene>
<dbReference type="GO" id="GO:0004550">
    <property type="term" value="F:nucleoside diphosphate kinase activity"/>
    <property type="evidence" value="ECO:0000318"/>
    <property type="project" value="GO_Central"/>
</dbReference>
<keyword evidence="1" id="KW-0808">Transferase</keyword>
<dbReference type="AGR" id="Xenbase:XB-GENE-953547"/>
<dbReference type="InterPro" id="IPR007858">
    <property type="entry name" value="Dpy-30_motif"/>
</dbReference>
<dbReference type="AlphaFoldDB" id="A0A6I8RQ67"/>
<feature type="coiled-coil region" evidence="4">
    <location>
        <begin position="392"/>
        <end position="419"/>
    </location>
</feature>
<accession>A0A6I8RQ67</accession>
<dbReference type="Pfam" id="PF05186">
    <property type="entry name" value="Dpy-30"/>
    <property type="match status" value="1"/>
</dbReference>
<dbReference type="GO" id="GO:0005524">
    <property type="term" value="F:ATP binding"/>
    <property type="evidence" value="ECO:0007669"/>
    <property type="project" value="InterPro"/>
</dbReference>
<evidence type="ECO:0000313" key="6">
    <source>
        <dbReference type="Ensembl" id="ENSXETP00000087197"/>
    </source>
</evidence>
<dbReference type="CDD" id="cd01428">
    <property type="entry name" value="ADK"/>
    <property type="match status" value="1"/>
</dbReference>
<dbReference type="InterPro" id="IPR036291">
    <property type="entry name" value="NAD(P)-bd_dom_sf"/>
</dbReference>
<evidence type="ECO:0000313" key="7">
    <source>
        <dbReference type="Proteomes" id="UP000008143"/>
    </source>
</evidence>
<reference evidence="6" key="1">
    <citation type="journal article" date="2010" name="Science">
        <title>The genome of the Western clawed frog Xenopus tropicalis.</title>
        <authorList>
            <person name="Hellsten U."/>
            <person name="Harland R.M."/>
            <person name="Gilchrist M.J."/>
            <person name="Hendrix D."/>
            <person name="Jurka J."/>
            <person name="Kapitonov V."/>
            <person name="Ovcharenko I."/>
            <person name="Putnam N.H."/>
            <person name="Shu S."/>
            <person name="Taher L."/>
            <person name="Blitz I.L."/>
            <person name="Blumberg B."/>
            <person name="Dichmann D.S."/>
            <person name="Dubchak I."/>
            <person name="Amaya E."/>
            <person name="Detter J.C."/>
            <person name="Fletcher R."/>
            <person name="Gerhard D.S."/>
            <person name="Goodstein D."/>
            <person name="Graves T."/>
            <person name="Grigoriev I.V."/>
            <person name="Grimwood J."/>
            <person name="Kawashima T."/>
            <person name="Lindquist E."/>
            <person name="Lucas S.M."/>
            <person name="Mead P.E."/>
            <person name="Mitros T."/>
            <person name="Ogino H."/>
            <person name="Ohta Y."/>
            <person name="Poliakov A.V."/>
            <person name="Pollet N."/>
            <person name="Robert J."/>
            <person name="Salamov A."/>
            <person name="Sater A.K."/>
            <person name="Schmutz J."/>
            <person name="Terry A."/>
            <person name="Vize P.D."/>
            <person name="Warren W.C."/>
            <person name="Wells D."/>
            <person name="Wills A."/>
            <person name="Wilson R.K."/>
            <person name="Zimmerman L.B."/>
            <person name="Zorn A.M."/>
            <person name="Grainger R."/>
            <person name="Grammer T."/>
            <person name="Khokha M.K."/>
            <person name="Richardson P.M."/>
            <person name="Rokhsar D.S."/>
        </authorList>
    </citation>
    <scope>NUCLEOTIDE SEQUENCE [LARGE SCALE GENOMIC DNA]</scope>
    <source>
        <strain evidence="6">Nigerian</strain>
    </source>
</reference>
<organism evidence="6">
    <name type="scientific">Xenopus tropicalis</name>
    <name type="common">Western clawed frog</name>
    <name type="synonym">Silurana tropicalis</name>
    <dbReference type="NCBI Taxonomy" id="8364"/>
    <lineage>
        <taxon>Eukaryota</taxon>
        <taxon>Metazoa</taxon>
        <taxon>Chordata</taxon>
        <taxon>Craniata</taxon>
        <taxon>Vertebrata</taxon>
        <taxon>Euteleostomi</taxon>
        <taxon>Amphibia</taxon>
        <taxon>Batrachia</taxon>
        <taxon>Anura</taxon>
        <taxon>Pipoidea</taxon>
        <taxon>Pipidae</taxon>
        <taxon>Xenopodinae</taxon>
        <taxon>Xenopus</taxon>
        <taxon>Silurana</taxon>
    </lineage>
</organism>
<dbReference type="OMA" id="GHVEDDF"/>